<dbReference type="SUPFAM" id="SSF55729">
    <property type="entry name" value="Acyl-CoA N-acyltransferases (Nat)"/>
    <property type="match status" value="1"/>
</dbReference>
<keyword evidence="3" id="KW-1185">Reference proteome</keyword>
<dbReference type="InterPro" id="IPR000182">
    <property type="entry name" value="GNAT_dom"/>
</dbReference>
<proteinExistence type="predicted"/>
<dbReference type="GO" id="GO:0016747">
    <property type="term" value="F:acyltransferase activity, transferring groups other than amino-acyl groups"/>
    <property type="evidence" value="ECO:0007669"/>
    <property type="project" value="InterPro"/>
</dbReference>
<sequence length="177" mass="20033">MTVLQTRQLRLDPCRPSDRADFIALERDPEVMRFLTGGHPVDPEQDAPDATFLRPRGSEPYVWTGRRITNDAFVGWFCLWPESETTAEIGYRLRREDWGQGLASEGIRALVDWGFASGGYQKVVATTMTVNHASRRVMEKIGLTHERTVPGDWPIPIPGCELGEVWYALTRANWNGS</sequence>
<name>A0A657LPN5_9HYPH</name>
<keyword evidence="2" id="KW-0808">Transferase</keyword>
<dbReference type="RefSeq" id="WP_071834570.1">
    <property type="nucleotide sequence ID" value="NZ_LSRP01000107.1"/>
</dbReference>
<dbReference type="PANTHER" id="PTHR43792:SF16">
    <property type="entry name" value="N-ACETYLTRANSFERASE DOMAIN-CONTAINING PROTEIN"/>
    <property type="match status" value="1"/>
</dbReference>
<dbReference type="AlphaFoldDB" id="A0A657LPN5"/>
<accession>A0A657LPN5</accession>
<protein>
    <submittedName>
        <fullName evidence="2">GCN5 family acetyltransferase</fullName>
    </submittedName>
</protein>
<dbReference type="OrthoDB" id="6293260at2"/>
<dbReference type="EMBL" id="LSRP01000107">
    <property type="protein sequence ID" value="OJF93433.1"/>
    <property type="molecule type" value="Genomic_DNA"/>
</dbReference>
<dbReference type="InterPro" id="IPR016181">
    <property type="entry name" value="Acyl_CoA_acyltransferase"/>
</dbReference>
<dbReference type="Pfam" id="PF13302">
    <property type="entry name" value="Acetyltransf_3"/>
    <property type="match status" value="1"/>
</dbReference>
<comment type="caution">
    <text evidence="2">The sequence shown here is derived from an EMBL/GenBank/DDBJ whole genome shotgun (WGS) entry which is preliminary data.</text>
</comment>
<evidence type="ECO:0000259" key="1">
    <source>
        <dbReference type="PROSITE" id="PS51186"/>
    </source>
</evidence>
<organism evidence="2 3">
    <name type="scientific">Pararhizobium antarcticum</name>
    <dbReference type="NCBI Taxonomy" id="1798805"/>
    <lineage>
        <taxon>Bacteria</taxon>
        <taxon>Pseudomonadati</taxon>
        <taxon>Pseudomonadota</taxon>
        <taxon>Alphaproteobacteria</taxon>
        <taxon>Hyphomicrobiales</taxon>
        <taxon>Rhizobiaceae</taxon>
        <taxon>Rhizobium/Agrobacterium group</taxon>
        <taxon>Pararhizobium</taxon>
    </lineage>
</organism>
<dbReference type="PROSITE" id="PS51186">
    <property type="entry name" value="GNAT"/>
    <property type="match status" value="1"/>
</dbReference>
<dbReference type="PANTHER" id="PTHR43792">
    <property type="entry name" value="GNAT FAMILY, PUTATIVE (AFU_ORTHOLOGUE AFUA_3G00765)-RELATED-RELATED"/>
    <property type="match status" value="1"/>
</dbReference>
<dbReference type="InterPro" id="IPR051531">
    <property type="entry name" value="N-acetyltransferase"/>
</dbReference>
<evidence type="ECO:0000313" key="2">
    <source>
        <dbReference type="EMBL" id="OJF93433.1"/>
    </source>
</evidence>
<feature type="domain" description="N-acetyltransferase" evidence="1">
    <location>
        <begin position="9"/>
        <end position="172"/>
    </location>
</feature>
<reference evidence="2 3" key="1">
    <citation type="submission" date="2016-02" db="EMBL/GenBank/DDBJ databases">
        <title>Genome sequencing of a beta-galactosidase producing bacteria Rhizobium sp. 59.</title>
        <authorList>
            <person name="Wang D."/>
            <person name="Kot W."/>
            <person name="Qin Y."/>
            <person name="Hansen L."/>
            <person name="Naqvi K."/>
            <person name="Rensing C."/>
        </authorList>
    </citation>
    <scope>NUCLEOTIDE SEQUENCE [LARGE SCALE GENOMIC DNA]</scope>
    <source>
        <strain evidence="2 3">59</strain>
    </source>
</reference>
<evidence type="ECO:0000313" key="3">
    <source>
        <dbReference type="Proteomes" id="UP000182661"/>
    </source>
</evidence>
<dbReference type="Gene3D" id="3.40.630.30">
    <property type="match status" value="1"/>
</dbReference>
<gene>
    <name evidence="2" type="ORF">AX760_05380</name>
</gene>
<dbReference type="Proteomes" id="UP000182661">
    <property type="component" value="Unassembled WGS sequence"/>
</dbReference>